<gene>
    <name evidence="2" type="ORF">ARMA_2849</name>
    <name evidence="3" type="ORF">SE16_08260</name>
</gene>
<keyword evidence="1" id="KW-0732">Signal</keyword>
<dbReference type="RefSeq" id="WP_054494108.1">
    <property type="nucleotide sequence ID" value="NZ_BBZA01000264.1"/>
</dbReference>
<reference evidence="4" key="3">
    <citation type="submission" date="2015-08" db="EMBL/GenBank/DDBJ databases">
        <title>Draft Genome Sequence of a Heterotrophic Facultative Anaerobic Bacterium Ardenticatena maritima Strain 110S.</title>
        <authorList>
            <person name="Kawaichi S."/>
            <person name="Yoshida T."/>
            <person name="Sako Y."/>
            <person name="Nakamura R."/>
        </authorList>
    </citation>
    <scope>NUCLEOTIDE SEQUENCE [LARGE SCALE GENOMIC DNA]</scope>
    <source>
        <strain evidence="4">110S</strain>
    </source>
</reference>
<evidence type="ECO:0000256" key="1">
    <source>
        <dbReference type="SAM" id="SignalP"/>
    </source>
</evidence>
<keyword evidence="4" id="KW-1185">Reference proteome</keyword>
<protein>
    <submittedName>
        <fullName evidence="2">Uncharacterized protein</fullName>
    </submittedName>
</protein>
<dbReference type="STRING" id="872965.SE16_08260"/>
<comment type="caution">
    <text evidence="2">The sequence shown here is derived from an EMBL/GenBank/DDBJ whole genome shotgun (WGS) entry which is preliminary data.</text>
</comment>
<dbReference type="AlphaFoldDB" id="A0A0M8KBW9"/>
<evidence type="ECO:0000313" key="3">
    <source>
        <dbReference type="EMBL" id="KPL87612.1"/>
    </source>
</evidence>
<dbReference type="Proteomes" id="UP000050502">
    <property type="component" value="Unassembled WGS sequence"/>
</dbReference>
<feature type="signal peptide" evidence="1">
    <location>
        <begin position="1"/>
        <end position="24"/>
    </location>
</feature>
<evidence type="ECO:0000313" key="4">
    <source>
        <dbReference type="Proteomes" id="UP000037784"/>
    </source>
</evidence>
<dbReference type="Proteomes" id="UP000037784">
    <property type="component" value="Unassembled WGS sequence"/>
</dbReference>
<organism evidence="2 4">
    <name type="scientific">Ardenticatena maritima</name>
    <dbReference type="NCBI Taxonomy" id="872965"/>
    <lineage>
        <taxon>Bacteria</taxon>
        <taxon>Bacillati</taxon>
        <taxon>Chloroflexota</taxon>
        <taxon>Ardenticatenia</taxon>
        <taxon>Ardenticatenales</taxon>
        <taxon>Ardenticatenaceae</taxon>
        <taxon>Ardenticatena</taxon>
    </lineage>
</organism>
<reference evidence="2 4" key="1">
    <citation type="journal article" date="2015" name="Genome Announc.">
        <title>Draft Genome Sequence of a Heterotrophic Facultative Anaerobic Thermophilic Bacterium, Ardenticatena maritima Strain 110ST.</title>
        <authorList>
            <person name="Kawaichi S."/>
            <person name="Yoshida T."/>
            <person name="Sako Y."/>
            <person name="Nakamura R."/>
        </authorList>
    </citation>
    <scope>NUCLEOTIDE SEQUENCE [LARGE SCALE GENOMIC DNA]</scope>
    <source>
        <strain evidence="2 4">110S</strain>
    </source>
</reference>
<evidence type="ECO:0000313" key="5">
    <source>
        <dbReference type="Proteomes" id="UP000050502"/>
    </source>
</evidence>
<dbReference type="EMBL" id="BBZA01000264">
    <property type="protein sequence ID" value="GAP64426.1"/>
    <property type="molecule type" value="Genomic_DNA"/>
</dbReference>
<dbReference type="PROSITE" id="PS51257">
    <property type="entry name" value="PROKAR_LIPOPROTEIN"/>
    <property type="match status" value="1"/>
</dbReference>
<dbReference type="InParanoid" id="A0A0M8KBW9"/>
<evidence type="ECO:0000313" key="2">
    <source>
        <dbReference type="EMBL" id="GAP64426.1"/>
    </source>
</evidence>
<sequence>MRTRLILACLALLLGACAPGAPTATPTPAPQVWIEYHIEGGIVGFCDSLTIFSDGTVWVDSCRLDEPRMFTLRDDQKRQLAGWVQRFSSETMEQRDPPDVADGMRVRLVFHGEGRTPANSTTLEALRALADAFVAKAHSPSE</sequence>
<dbReference type="EMBL" id="LGKN01000005">
    <property type="protein sequence ID" value="KPL87612.1"/>
    <property type="molecule type" value="Genomic_DNA"/>
</dbReference>
<accession>A0A0M8KBW9</accession>
<name>A0A0M8KBW9_9CHLR</name>
<feature type="chain" id="PRO_5010428704" evidence="1">
    <location>
        <begin position="25"/>
        <end position="142"/>
    </location>
</feature>
<reference evidence="3 5" key="2">
    <citation type="submission" date="2015-07" db="EMBL/GenBank/DDBJ databases">
        <title>Whole genome sequence of Ardenticatena maritima DSM 23922.</title>
        <authorList>
            <person name="Hemp J."/>
            <person name="Ward L.M."/>
            <person name="Pace L.A."/>
            <person name="Fischer W.W."/>
        </authorList>
    </citation>
    <scope>NUCLEOTIDE SEQUENCE [LARGE SCALE GENOMIC DNA]</scope>
    <source>
        <strain evidence="3 5">110S</strain>
    </source>
</reference>
<proteinExistence type="predicted"/>